<dbReference type="OrthoDB" id="6887408at2"/>
<feature type="transmembrane region" description="Helical" evidence="1">
    <location>
        <begin position="68"/>
        <end position="88"/>
    </location>
</feature>
<evidence type="ECO:0000313" key="2">
    <source>
        <dbReference type="EMBL" id="SDL61703.1"/>
    </source>
</evidence>
<accession>A0A1G9LIR0</accession>
<evidence type="ECO:0000256" key="1">
    <source>
        <dbReference type="SAM" id="Phobius"/>
    </source>
</evidence>
<name>A0A1G9LIR0_9GAMM</name>
<protein>
    <submittedName>
        <fullName evidence="2">Uncharacterized protein</fullName>
    </submittedName>
</protein>
<organism evidence="2 3">
    <name type="scientific">Modicisalibacter muralis</name>
    <dbReference type="NCBI Taxonomy" id="119000"/>
    <lineage>
        <taxon>Bacteria</taxon>
        <taxon>Pseudomonadati</taxon>
        <taxon>Pseudomonadota</taxon>
        <taxon>Gammaproteobacteria</taxon>
        <taxon>Oceanospirillales</taxon>
        <taxon>Halomonadaceae</taxon>
        <taxon>Modicisalibacter</taxon>
    </lineage>
</organism>
<sequence>MKEWLEILWPRLDKPTSEQEKNDLILCKQHIKEIQDQPWERDIDAALEEARRLNDIENDRRKGADTKAGVYLAAVGALAPILTSLIMTSWDEVPSLSLRWITLGLLLPAVAYLLSSGLWAFQTLKVAASNRVDVTELVKAWTSDEPKAYLIKDHLSAVRLNRAGVNQKVSCIKMTHAFLLRTFLSFTLLLLVQGIWPPIASYFEADIETAQKNFLTRLIVVETDNACPAQPPLKIPSSC</sequence>
<gene>
    <name evidence="2" type="ORF">SAMN05661010_02106</name>
</gene>
<dbReference type="EMBL" id="FNGI01000005">
    <property type="protein sequence ID" value="SDL61703.1"/>
    <property type="molecule type" value="Genomic_DNA"/>
</dbReference>
<proteinExistence type="predicted"/>
<dbReference type="AlphaFoldDB" id="A0A1G9LIR0"/>
<reference evidence="2 3" key="1">
    <citation type="submission" date="2016-10" db="EMBL/GenBank/DDBJ databases">
        <authorList>
            <person name="de Groot N.N."/>
        </authorList>
    </citation>
    <scope>NUCLEOTIDE SEQUENCE [LARGE SCALE GENOMIC DNA]</scope>
    <source>
        <strain evidence="2 3">DSM 14789</strain>
    </source>
</reference>
<keyword evidence="1" id="KW-0812">Transmembrane</keyword>
<dbReference type="RefSeq" id="WP_089728301.1">
    <property type="nucleotide sequence ID" value="NZ_FNGI01000005.1"/>
</dbReference>
<keyword evidence="1" id="KW-1133">Transmembrane helix</keyword>
<keyword evidence="3" id="KW-1185">Reference proteome</keyword>
<feature type="transmembrane region" description="Helical" evidence="1">
    <location>
        <begin position="100"/>
        <end position="121"/>
    </location>
</feature>
<dbReference type="Proteomes" id="UP000198654">
    <property type="component" value="Unassembled WGS sequence"/>
</dbReference>
<evidence type="ECO:0000313" key="3">
    <source>
        <dbReference type="Proteomes" id="UP000198654"/>
    </source>
</evidence>
<keyword evidence="1" id="KW-0472">Membrane</keyword>
<dbReference type="STRING" id="119000.SAMN05661010_02106"/>
<feature type="transmembrane region" description="Helical" evidence="1">
    <location>
        <begin position="178"/>
        <end position="196"/>
    </location>
</feature>